<reference evidence="1 2" key="1">
    <citation type="submission" date="2020-02" db="EMBL/GenBank/DDBJ databases">
        <title>Sequencing the genomes of 1000 actinobacteria strains.</title>
        <authorList>
            <person name="Klenk H.-P."/>
        </authorList>
    </citation>
    <scope>NUCLEOTIDE SEQUENCE [LARGE SCALE GENOMIC DNA]</scope>
    <source>
        <strain evidence="1 2">DSM 19609</strain>
    </source>
</reference>
<evidence type="ECO:0000313" key="1">
    <source>
        <dbReference type="EMBL" id="NIH57336.1"/>
    </source>
</evidence>
<keyword evidence="2" id="KW-1185">Reference proteome</keyword>
<evidence type="ECO:0000313" key="2">
    <source>
        <dbReference type="Proteomes" id="UP000749311"/>
    </source>
</evidence>
<dbReference type="Pfam" id="PF13560">
    <property type="entry name" value="HTH_31"/>
    <property type="match status" value="1"/>
</dbReference>
<dbReference type="Proteomes" id="UP000749311">
    <property type="component" value="Unassembled WGS sequence"/>
</dbReference>
<sequence>MSDAAELKTRREMTGASLADMARALGYEGPGSEASYQRYERGARGVPDYVWALVDRLEAWIDATVASAVADAGRHPGQVVTLTRWASPRDYADASPDAGTVPYAVHSRAIGVARAALLGMGVAVDVEYFSPNPLDSGLDARP</sequence>
<dbReference type="Gene3D" id="1.10.3100.10">
    <property type="entry name" value="Putative cytoplasmic protein"/>
    <property type="match status" value="1"/>
</dbReference>
<name>A0ABX0SKS8_9ACTN</name>
<gene>
    <name evidence="1" type="ORF">FB473_001981</name>
</gene>
<proteinExistence type="predicted"/>
<organism evidence="1 2">
    <name type="scientific">Brooklawnia cerclae</name>
    <dbReference type="NCBI Taxonomy" id="349934"/>
    <lineage>
        <taxon>Bacteria</taxon>
        <taxon>Bacillati</taxon>
        <taxon>Actinomycetota</taxon>
        <taxon>Actinomycetes</taxon>
        <taxon>Propionibacteriales</taxon>
        <taxon>Propionibacteriaceae</taxon>
        <taxon>Brooklawnia</taxon>
    </lineage>
</organism>
<dbReference type="EMBL" id="JAAMOZ010000001">
    <property type="protein sequence ID" value="NIH57336.1"/>
    <property type="molecule type" value="Genomic_DNA"/>
</dbReference>
<dbReference type="RefSeq" id="WP_167166946.1">
    <property type="nucleotide sequence ID" value="NZ_BAAAOO010000013.1"/>
</dbReference>
<dbReference type="InterPro" id="IPR027910">
    <property type="entry name" value="YdiL_sf"/>
</dbReference>
<comment type="caution">
    <text evidence="1">The sequence shown here is derived from an EMBL/GenBank/DDBJ whole genome shotgun (WGS) entry which is preliminary data.</text>
</comment>
<accession>A0ABX0SKS8</accession>
<protein>
    <submittedName>
        <fullName evidence="1">Transcriptional regulator with XRE-family HTH domain</fullName>
    </submittedName>
</protein>